<dbReference type="GO" id="GO:0005524">
    <property type="term" value="F:ATP binding"/>
    <property type="evidence" value="ECO:0007669"/>
    <property type="project" value="InterPro"/>
</dbReference>
<feature type="region of interest" description="Disordered" evidence="1">
    <location>
        <begin position="458"/>
        <end position="489"/>
    </location>
</feature>
<name>A0A9N8ECY0_9STRA</name>
<comment type="caution">
    <text evidence="3">The sequence shown here is derived from an EMBL/GenBank/DDBJ whole genome shotgun (WGS) entry which is preliminary data.</text>
</comment>
<sequence>MAPQIPFPKRSPSNGDIGSHWWQRVVVQRSAYAVDALVETMTERSNFLREAYPPAGYAPSLAVVNRDEVRVGALLGQGTYSDVFEVAGLELSDSDDDDEDTMTGLEANINSIARAARQSLQAKARDDKGRCQYAIKHLKPDLLKDSKSFESAAADLIMEAKWLSIVNHPNIVKMHGIAMGGTAAYACSGLYDSFFVIVDKIHETLYDRLKTWRQQSATHLCNPTNTTLMLKMDIALQLGDALSYLHERRLVFRDLKPHNCGLTKDGKVLLFDFGFCRELPDIDPDIPEYIGGTLVWGEEDAQQGDDARLYGMSGKGTLMYMSPETLGTRRYNQKADVYGWSIILYEMLTLRRPYAIESVEGHRRTIFRRGERPPLGGSGIPRTLQHLLENSWDACIARRYTMQEAVLHLEHVLAYLSTPGYHSPQVGSIENCIASSCRFLWSPVEGLLNTLARDAPTTGGVHLKQEQESEPQEDAAEEGKPQPVGTETEPIRAFSTMPTESTSTGFSVSSLSIRVESACLNKIEHKGYESKKLESTVAAADDQIEIEIVMEQTKSDLRIVETATSMAECSAGTNVRTRRNRHRQAPRGHHGTFLYHSYYGHVPRGKKGTAGDNRYKDRLLRTIHSVHGTIPRTPSSIPRKQVVSPSA</sequence>
<evidence type="ECO:0000313" key="4">
    <source>
        <dbReference type="Proteomes" id="UP001153069"/>
    </source>
</evidence>
<evidence type="ECO:0000313" key="3">
    <source>
        <dbReference type="EMBL" id="CAB9516961.1"/>
    </source>
</evidence>
<dbReference type="SUPFAM" id="SSF56112">
    <property type="entry name" value="Protein kinase-like (PK-like)"/>
    <property type="match status" value="1"/>
</dbReference>
<dbReference type="SMART" id="SM00220">
    <property type="entry name" value="S_TKc"/>
    <property type="match status" value="1"/>
</dbReference>
<dbReference type="AlphaFoldDB" id="A0A9N8ECY0"/>
<dbReference type="GO" id="GO:0004674">
    <property type="term" value="F:protein serine/threonine kinase activity"/>
    <property type="evidence" value="ECO:0007669"/>
    <property type="project" value="TreeGrafter"/>
</dbReference>
<dbReference type="Pfam" id="PF00069">
    <property type="entry name" value="Pkinase"/>
    <property type="match status" value="1"/>
</dbReference>
<reference evidence="3" key="1">
    <citation type="submission" date="2020-06" db="EMBL/GenBank/DDBJ databases">
        <authorList>
            <consortium name="Plant Systems Biology data submission"/>
        </authorList>
    </citation>
    <scope>NUCLEOTIDE SEQUENCE</scope>
    <source>
        <strain evidence="3">D6</strain>
    </source>
</reference>
<dbReference type="Gene3D" id="1.10.510.10">
    <property type="entry name" value="Transferase(Phosphotransferase) domain 1"/>
    <property type="match status" value="1"/>
</dbReference>
<gene>
    <name evidence="3" type="ORF">SEMRO_818_G206960.1</name>
</gene>
<accession>A0A9N8ECY0</accession>
<feature type="domain" description="Protein kinase" evidence="2">
    <location>
        <begin position="69"/>
        <end position="414"/>
    </location>
</feature>
<evidence type="ECO:0000259" key="2">
    <source>
        <dbReference type="PROSITE" id="PS50011"/>
    </source>
</evidence>
<feature type="region of interest" description="Disordered" evidence="1">
    <location>
        <begin position="570"/>
        <end position="591"/>
    </location>
</feature>
<dbReference type="OrthoDB" id="104655at2759"/>
<organism evidence="3 4">
    <name type="scientific">Seminavis robusta</name>
    <dbReference type="NCBI Taxonomy" id="568900"/>
    <lineage>
        <taxon>Eukaryota</taxon>
        <taxon>Sar</taxon>
        <taxon>Stramenopiles</taxon>
        <taxon>Ochrophyta</taxon>
        <taxon>Bacillariophyta</taxon>
        <taxon>Bacillariophyceae</taxon>
        <taxon>Bacillariophycidae</taxon>
        <taxon>Naviculales</taxon>
        <taxon>Naviculaceae</taxon>
        <taxon>Seminavis</taxon>
    </lineage>
</organism>
<keyword evidence="4" id="KW-1185">Reference proteome</keyword>
<dbReference type="InterPro" id="IPR011009">
    <property type="entry name" value="Kinase-like_dom_sf"/>
</dbReference>
<proteinExistence type="predicted"/>
<feature type="compositionally biased region" description="Basic residues" evidence="1">
    <location>
        <begin position="576"/>
        <end position="590"/>
    </location>
</feature>
<dbReference type="PROSITE" id="PS50011">
    <property type="entry name" value="PROTEIN_KINASE_DOM"/>
    <property type="match status" value="1"/>
</dbReference>
<dbReference type="EMBL" id="CAICTM010000817">
    <property type="protein sequence ID" value="CAB9516961.1"/>
    <property type="molecule type" value="Genomic_DNA"/>
</dbReference>
<dbReference type="PANTHER" id="PTHR44329">
    <property type="entry name" value="SERINE/THREONINE-PROTEIN KINASE TNNI3K-RELATED"/>
    <property type="match status" value="1"/>
</dbReference>
<keyword evidence="3" id="KW-0808">Transferase</keyword>
<keyword evidence="3" id="KW-0418">Kinase</keyword>
<evidence type="ECO:0000256" key="1">
    <source>
        <dbReference type="SAM" id="MobiDB-lite"/>
    </source>
</evidence>
<protein>
    <submittedName>
        <fullName evidence="3">Activated protein kinase kinase kinase 7</fullName>
    </submittedName>
</protein>
<dbReference type="InterPro" id="IPR000719">
    <property type="entry name" value="Prot_kinase_dom"/>
</dbReference>
<dbReference type="Gene3D" id="3.30.200.20">
    <property type="entry name" value="Phosphorylase Kinase, domain 1"/>
    <property type="match status" value="1"/>
</dbReference>
<dbReference type="Proteomes" id="UP001153069">
    <property type="component" value="Unassembled WGS sequence"/>
</dbReference>
<dbReference type="InterPro" id="IPR051681">
    <property type="entry name" value="Ser/Thr_Kinases-Pseudokinases"/>
</dbReference>